<sequence length="291" mass="30094">MAEEIESPAGENTVTGVTRRSGRSVAAAATVARRGRPAAARPAAAKGPRRTLRPLRSLVILSVVGGLIVSIALPAFSTRQPAAEAMTMQQAAVDDAQTLVVASDATHAALSRQSYDATTQEEIDKKKAQEAAAERARALASSVASARTKINLNMVAPGSGAVRWPLAHIDYIGDGFMSRGGAHQGVDMLTAGGTPIFAMADGVVRISSESYFGYGVAVTIDHVINGQLVSTLYGHMTYGSRQVSAGQTVSAGQLIGLVGSTGSSTANHLHFEVRINGTLVDPLAYLQANAG</sequence>
<dbReference type="PANTHER" id="PTHR21666:SF270">
    <property type="entry name" value="MUREIN HYDROLASE ACTIVATOR ENVC"/>
    <property type="match status" value="1"/>
</dbReference>
<dbReference type="Proteomes" id="UP000543598">
    <property type="component" value="Unassembled WGS sequence"/>
</dbReference>
<feature type="transmembrane region" description="Helical" evidence="2">
    <location>
        <begin position="58"/>
        <end position="76"/>
    </location>
</feature>
<dbReference type="EMBL" id="JABEMB010000003">
    <property type="protein sequence ID" value="NNH03042.1"/>
    <property type="molecule type" value="Genomic_DNA"/>
</dbReference>
<organism evidence="4 5">
    <name type="scientific">Microbacterium ulmi</name>
    <dbReference type="NCBI Taxonomy" id="179095"/>
    <lineage>
        <taxon>Bacteria</taxon>
        <taxon>Bacillati</taxon>
        <taxon>Actinomycetota</taxon>
        <taxon>Actinomycetes</taxon>
        <taxon>Micrococcales</taxon>
        <taxon>Microbacteriaceae</taxon>
        <taxon>Microbacterium</taxon>
    </lineage>
</organism>
<dbReference type="InterPro" id="IPR016047">
    <property type="entry name" value="M23ase_b-sheet_dom"/>
</dbReference>
<dbReference type="PANTHER" id="PTHR21666">
    <property type="entry name" value="PEPTIDASE-RELATED"/>
    <property type="match status" value="1"/>
</dbReference>
<proteinExistence type="predicted"/>
<name>A0A7Y2Q098_9MICO</name>
<evidence type="ECO:0000313" key="5">
    <source>
        <dbReference type="Proteomes" id="UP000543598"/>
    </source>
</evidence>
<keyword evidence="2" id="KW-0472">Membrane</keyword>
<gene>
    <name evidence="4" type="ORF">HLA99_04105</name>
</gene>
<protein>
    <submittedName>
        <fullName evidence="4">M23 family metallopeptidase</fullName>
    </submittedName>
</protein>
<comment type="caution">
    <text evidence="4">The sequence shown here is derived from an EMBL/GenBank/DDBJ whole genome shotgun (WGS) entry which is preliminary data.</text>
</comment>
<feature type="domain" description="M23ase beta-sheet core" evidence="3">
    <location>
        <begin position="182"/>
        <end position="282"/>
    </location>
</feature>
<dbReference type="InterPro" id="IPR050570">
    <property type="entry name" value="Cell_wall_metabolism_enzyme"/>
</dbReference>
<dbReference type="RefSeq" id="WP_167034790.1">
    <property type="nucleotide sequence ID" value="NZ_BAAANA010000002.1"/>
</dbReference>
<keyword evidence="5" id="KW-1185">Reference proteome</keyword>
<dbReference type="Gene3D" id="2.70.70.10">
    <property type="entry name" value="Glucose Permease (Domain IIA)"/>
    <property type="match status" value="1"/>
</dbReference>
<dbReference type="Pfam" id="PF01551">
    <property type="entry name" value="Peptidase_M23"/>
    <property type="match status" value="1"/>
</dbReference>
<dbReference type="SUPFAM" id="SSF51261">
    <property type="entry name" value="Duplicated hybrid motif"/>
    <property type="match status" value="1"/>
</dbReference>
<feature type="compositionally biased region" description="Low complexity" evidence="1">
    <location>
        <begin position="17"/>
        <end position="46"/>
    </location>
</feature>
<evidence type="ECO:0000256" key="2">
    <source>
        <dbReference type="SAM" id="Phobius"/>
    </source>
</evidence>
<keyword evidence="2" id="KW-0812">Transmembrane</keyword>
<dbReference type="CDD" id="cd12797">
    <property type="entry name" value="M23_peptidase"/>
    <property type="match status" value="1"/>
</dbReference>
<accession>A0A7Y2Q098</accession>
<evidence type="ECO:0000256" key="1">
    <source>
        <dbReference type="SAM" id="MobiDB-lite"/>
    </source>
</evidence>
<evidence type="ECO:0000313" key="4">
    <source>
        <dbReference type="EMBL" id="NNH03042.1"/>
    </source>
</evidence>
<reference evidence="4 5" key="1">
    <citation type="submission" date="2020-05" db="EMBL/GenBank/DDBJ databases">
        <title>MicrobeNet Type strains.</title>
        <authorList>
            <person name="Nicholson A.C."/>
        </authorList>
    </citation>
    <scope>NUCLEOTIDE SEQUENCE [LARGE SCALE GENOMIC DNA]</scope>
    <source>
        <strain evidence="4 5">JCM 14282</strain>
    </source>
</reference>
<evidence type="ECO:0000259" key="3">
    <source>
        <dbReference type="Pfam" id="PF01551"/>
    </source>
</evidence>
<dbReference type="GO" id="GO:0004222">
    <property type="term" value="F:metalloendopeptidase activity"/>
    <property type="evidence" value="ECO:0007669"/>
    <property type="project" value="TreeGrafter"/>
</dbReference>
<feature type="region of interest" description="Disordered" evidence="1">
    <location>
        <begin position="1"/>
        <end position="48"/>
    </location>
</feature>
<dbReference type="AlphaFoldDB" id="A0A7Y2Q098"/>
<keyword evidence="2" id="KW-1133">Transmembrane helix</keyword>
<dbReference type="InterPro" id="IPR011055">
    <property type="entry name" value="Dup_hybrid_motif"/>
</dbReference>